<reference evidence="1 2" key="1">
    <citation type="journal article" date="2014" name="Genome Biol. Evol.">
        <title>The genome of the myxosporean Thelohanellus kitauei shows adaptations to nutrient acquisition within its fish host.</title>
        <authorList>
            <person name="Yang Y."/>
            <person name="Xiong J."/>
            <person name="Zhou Z."/>
            <person name="Huo F."/>
            <person name="Miao W."/>
            <person name="Ran C."/>
            <person name="Liu Y."/>
            <person name="Zhang J."/>
            <person name="Feng J."/>
            <person name="Wang M."/>
            <person name="Wang M."/>
            <person name="Wang L."/>
            <person name="Yao B."/>
        </authorList>
    </citation>
    <scope>NUCLEOTIDE SEQUENCE [LARGE SCALE GENOMIC DNA]</scope>
    <source>
        <strain evidence="1">Wuqing</strain>
    </source>
</reference>
<evidence type="ECO:0000313" key="2">
    <source>
        <dbReference type="Proteomes" id="UP000031668"/>
    </source>
</evidence>
<proteinExistence type="predicted"/>
<comment type="caution">
    <text evidence="1">The sequence shown here is derived from an EMBL/GenBank/DDBJ whole genome shotgun (WGS) entry which is preliminary data.</text>
</comment>
<dbReference type="AlphaFoldDB" id="A0A0C2J5A8"/>
<organism evidence="1 2">
    <name type="scientific">Thelohanellus kitauei</name>
    <name type="common">Myxosporean</name>
    <dbReference type="NCBI Taxonomy" id="669202"/>
    <lineage>
        <taxon>Eukaryota</taxon>
        <taxon>Metazoa</taxon>
        <taxon>Cnidaria</taxon>
        <taxon>Myxozoa</taxon>
        <taxon>Myxosporea</taxon>
        <taxon>Bivalvulida</taxon>
        <taxon>Platysporina</taxon>
        <taxon>Myxobolidae</taxon>
        <taxon>Thelohanellus</taxon>
    </lineage>
</organism>
<keyword evidence="2" id="KW-1185">Reference proteome</keyword>
<evidence type="ECO:0000313" key="1">
    <source>
        <dbReference type="EMBL" id="KII72999.1"/>
    </source>
</evidence>
<dbReference type="Proteomes" id="UP000031668">
    <property type="component" value="Unassembled WGS sequence"/>
</dbReference>
<protein>
    <submittedName>
        <fullName evidence="1">Uncharacterized protein</fullName>
    </submittedName>
</protein>
<accession>A0A0C2J5A8</accession>
<name>A0A0C2J5A8_THEKT</name>
<gene>
    <name evidence="1" type="ORF">RF11_08175</name>
</gene>
<sequence length="101" mass="11591">MGTYIDIPELGLDGPILVGFNFHAAFVVKPSYMQMTVNITYKNNRKNSHFHSWAEQIVFHLKYHSEKCNNSLIISNDNYPAYEKVKNQNDSGNQNITVGRI</sequence>
<dbReference type="EMBL" id="JWZT01001045">
    <property type="protein sequence ID" value="KII72999.1"/>
    <property type="molecule type" value="Genomic_DNA"/>
</dbReference>